<dbReference type="InterPro" id="IPR032675">
    <property type="entry name" value="LRR_dom_sf"/>
</dbReference>
<sequence>MVDAVVTVCLEKALNILEEKGRVVSEYNKQLKDLQDELQYMQSFLKDAERRKRTHDVLRRLVSDLRELVYEAEDILVDCQLAGGDDEDDSNSEQRPSNAWLSRLYPARVSLQYKKSKRLKEINEKISAIKTKVEPYFKFRTPSNVGRDNGTDRWSSPVYDHTQVVGLEGDKRKIKEWLFKSKESELLMMAFVGMGGLGKTTIAQEVFNDKEIENCFERRIWVSVSQTFTEEQIMRSILRNLGDASVGDDLGTLLRKIQQYLMGKRYLIVMDDVWDKNLSWWDKIHQGLPRGQGGSVIVTTRSESVAVKVQARDKTHRPELLSADNSWLLFCKVAFAANNEDCVIPKQQLVHGWIGEGFVMLRNGRSATESGEDCFSGLTNRCLVEVVDKTYSGTIVTCKIHDMVRDLVIDIAKNDSFSNPEGLNCRHLGISGNFEEKQVRVNHRLRGLVSTTKTGEVNKLNSELAKKFTDCKYLRVLDISKSIFDAPLSDILDEIASLKHLACLSMSNTHPLIQLPRSMEDLQNLQILDASYCQNLKQLQPCIVLFKKLLVLDMTNCGSLEYFPKGIGSLGNLEVLLGFKPSMSSNGCKLSEVRNLTNLRKLGLSLTRGDQIEEDELDSLVNLSKLMLLSINCYDSYGDDLITKIDDLTPPHQLHELSLEFYPGKCSPSWLSPNTLPMLRYMSICSGNLAKMHQRFWETESNTHWRIEALMFHSCRNWTWIGKSFNGPCRTLGPHANWCPELETFPIEDVGFRGGVWTKTPTHRT</sequence>
<dbReference type="PANTHER" id="PTHR23155:SF1172">
    <property type="entry name" value="DISEASE RESISTANCE RPP13-LIKE PROTEIN 4"/>
    <property type="match status" value="1"/>
</dbReference>
<dbReference type="OrthoDB" id="2973320at2759"/>
<dbReference type="Gene3D" id="3.40.50.300">
    <property type="entry name" value="P-loop containing nucleotide triphosphate hydrolases"/>
    <property type="match status" value="1"/>
</dbReference>
<feature type="domain" description="Disease resistance R13L4/SHOC-2-like LRR" evidence="8">
    <location>
        <begin position="464"/>
        <end position="685"/>
    </location>
</feature>
<dbReference type="GO" id="GO:0098542">
    <property type="term" value="P:defense response to other organism"/>
    <property type="evidence" value="ECO:0007669"/>
    <property type="project" value="TreeGrafter"/>
</dbReference>
<dbReference type="GO" id="GO:0043531">
    <property type="term" value="F:ADP binding"/>
    <property type="evidence" value="ECO:0007669"/>
    <property type="project" value="InterPro"/>
</dbReference>
<proteinExistence type="predicted"/>
<evidence type="ECO:0000313" key="9">
    <source>
        <dbReference type="EMBL" id="KAG2329379.1"/>
    </source>
</evidence>
<dbReference type="InterPro" id="IPR044974">
    <property type="entry name" value="Disease_R_plants"/>
</dbReference>
<evidence type="ECO:0000259" key="7">
    <source>
        <dbReference type="Pfam" id="PF23559"/>
    </source>
</evidence>
<keyword evidence="10" id="KW-1185">Reference proteome</keyword>
<dbReference type="EMBL" id="JAAMPC010000001">
    <property type="protein sequence ID" value="KAG2329379.1"/>
    <property type="molecule type" value="Genomic_DNA"/>
</dbReference>
<keyword evidence="4" id="KW-0175">Coiled coil</keyword>
<evidence type="ECO:0000313" key="10">
    <source>
        <dbReference type="Proteomes" id="UP000886595"/>
    </source>
</evidence>
<dbReference type="CDD" id="cd14798">
    <property type="entry name" value="RX-CC_like"/>
    <property type="match status" value="1"/>
</dbReference>
<keyword evidence="3" id="KW-0611">Plant defense</keyword>
<dbReference type="Gene3D" id="3.80.10.10">
    <property type="entry name" value="Ribonuclease Inhibitor"/>
    <property type="match status" value="1"/>
</dbReference>
<evidence type="ECO:0000256" key="1">
    <source>
        <dbReference type="ARBA" id="ARBA00022737"/>
    </source>
</evidence>
<evidence type="ECO:0000256" key="2">
    <source>
        <dbReference type="ARBA" id="ARBA00022741"/>
    </source>
</evidence>
<dbReference type="InterPro" id="IPR041118">
    <property type="entry name" value="Rx_N"/>
</dbReference>
<dbReference type="InterPro" id="IPR002182">
    <property type="entry name" value="NB-ARC"/>
</dbReference>
<evidence type="ECO:0008006" key="11">
    <source>
        <dbReference type="Google" id="ProtNLM"/>
    </source>
</evidence>
<feature type="coiled-coil region" evidence="4">
    <location>
        <begin position="17"/>
        <end position="51"/>
    </location>
</feature>
<dbReference type="InterPro" id="IPR036388">
    <property type="entry name" value="WH-like_DNA-bd_sf"/>
</dbReference>
<evidence type="ECO:0000256" key="3">
    <source>
        <dbReference type="ARBA" id="ARBA00022821"/>
    </source>
</evidence>
<dbReference type="InterPro" id="IPR038005">
    <property type="entry name" value="RX-like_CC"/>
</dbReference>
<dbReference type="InterPro" id="IPR055414">
    <property type="entry name" value="LRR_R13L4/SHOC2-like"/>
</dbReference>
<dbReference type="PRINTS" id="PR00364">
    <property type="entry name" value="DISEASERSIST"/>
</dbReference>
<organism evidence="9 10">
    <name type="scientific">Brassica carinata</name>
    <name type="common">Ethiopian mustard</name>
    <name type="synonym">Abyssinian cabbage</name>
    <dbReference type="NCBI Taxonomy" id="52824"/>
    <lineage>
        <taxon>Eukaryota</taxon>
        <taxon>Viridiplantae</taxon>
        <taxon>Streptophyta</taxon>
        <taxon>Embryophyta</taxon>
        <taxon>Tracheophyta</taxon>
        <taxon>Spermatophyta</taxon>
        <taxon>Magnoliopsida</taxon>
        <taxon>eudicotyledons</taxon>
        <taxon>Gunneridae</taxon>
        <taxon>Pentapetalae</taxon>
        <taxon>rosids</taxon>
        <taxon>malvids</taxon>
        <taxon>Brassicales</taxon>
        <taxon>Brassicaceae</taxon>
        <taxon>Brassiceae</taxon>
        <taxon>Brassica</taxon>
    </lineage>
</organism>
<dbReference type="InterPro" id="IPR058922">
    <property type="entry name" value="WHD_DRP"/>
</dbReference>
<evidence type="ECO:0000259" key="5">
    <source>
        <dbReference type="Pfam" id="PF00931"/>
    </source>
</evidence>
<gene>
    <name evidence="9" type="ORF">Bca52824_000559</name>
</gene>
<name>A0A8X8B908_BRACI</name>
<dbReference type="Proteomes" id="UP000886595">
    <property type="component" value="Unassembled WGS sequence"/>
</dbReference>
<dbReference type="AlphaFoldDB" id="A0A8X8B908"/>
<dbReference type="FunFam" id="3.40.50.300:FF:001091">
    <property type="entry name" value="Probable disease resistance protein At1g61300"/>
    <property type="match status" value="1"/>
</dbReference>
<accession>A0A8X8B908</accession>
<dbReference type="Pfam" id="PF23559">
    <property type="entry name" value="WHD_DRP"/>
    <property type="match status" value="1"/>
</dbReference>
<reference evidence="9 10" key="1">
    <citation type="submission" date="2020-02" db="EMBL/GenBank/DDBJ databases">
        <authorList>
            <person name="Ma Q."/>
            <person name="Huang Y."/>
            <person name="Song X."/>
            <person name="Pei D."/>
        </authorList>
    </citation>
    <scope>NUCLEOTIDE SEQUENCE [LARGE SCALE GENOMIC DNA]</scope>
    <source>
        <strain evidence="9">Sxm20200214</strain>
        <tissue evidence="9">Leaf</tissue>
    </source>
</reference>
<dbReference type="SUPFAM" id="SSF52540">
    <property type="entry name" value="P-loop containing nucleoside triphosphate hydrolases"/>
    <property type="match status" value="1"/>
</dbReference>
<protein>
    <recommendedName>
        <fullName evidence="11">Disease resistance RPP13-like protein 4</fullName>
    </recommendedName>
</protein>
<comment type="caution">
    <text evidence="9">The sequence shown here is derived from an EMBL/GenBank/DDBJ whole genome shotgun (WGS) entry which is preliminary data.</text>
</comment>
<feature type="domain" description="Disease resistance protein winged helix" evidence="7">
    <location>
        <begin position="340"/>
        <end position="408"/>
    </location>
</feature>
<keyword evidence="1" id="KW-0677">Repeat</keyword>
<dbReference type="Pfam" id="PF00931">
    <property type="entry name" value="NB-ARC"/>
    <property type="match status" value="1"/>
</dbReference>
<evidence type="ECO:0000259" key="8">
    <source>
        <dbReference type="Pfam" id="PF23598"/>
    </source>
</evidence>
<evidence type="ECO:0000256" key="4">
    <source>
        <dbReference type="SAM" id="Coils"/>
    </source>
</evidence>
<dbReference type="Pfam" id="PF23598">
    <property type="entry name" value="LRR_14"/>
    <property type="match status" value="1"/>
</dbReference>
<dbReference type="Pfam" id="PF18052">
    <property type="entry name" value="Rx_N"/>
    <property type="match status" value="1"/>
</dbReference>
<dbReference type="Gene3D" id="1.10.10.10">
    <property type="entry name" value="Winged helix-like DNA-binding domain superfamily/Winged helix DNA-binding domain"/>
    <property type="match status" value="1"/>
</dbReference>
<dbReference type="SUPFAM" id="SSF52058">
    <property type="entry name" value="L domain-like"/>
    <property type="match status" value="1"/>
</dbReference>
<keyword evidence="2" id="KW-0547">Nucleotide-binding</keyword>
<feature type="domain" description="NB-ARC" evidence="5">
    <location>
        <begin position="168"/>
        <end position="339"/>
    </location>
</feature>
<evidence type="ECO:0000259" key="6">
    <source>
        <dbReference type="Pfam" id="PF18052"/>
    </source>
</evidence>
<dbReference type="Gene3D" id="1.20.5.4130">
    <property type="match status" value="1"/>
</dbReference>
<dbReference type="PANTHER" id="PTHR23155">
    <property type="entry name" value="DISEASE RESISTANCE PROTEIN RP"/>
    <property type="match status" value="1"/>
</dbReference>
<feature type="domain" description="Disease resistance N-terminal" evidence="6">
    <location>
        <begin position="5"/>
        <end position="87"/>
    </location>
</feature>
<dbReference type="InterPro" id="IPR027417">
    <property type="entry name" value="P-loop_NTPase"/>
</dbReference>